<accession>A0A7S4IAP4</accession>
<dbReference type="SUPFAM" id="SSF53335">
    <property type="entry name" value="S-adenosyl-L-methionine-dependent methyltransferases"/>
    <property type="match status" value="1"/>
</dbReference>
<dbReference type="AlphaFoldDB" id="A0A7S4IAP4"/>
<reference evidence="2" key="1">
    <citation type="submission" date="2021-01" db="EMBL/GenBank/DDBJ databases">
        <authorList>
            <person name="Corre E."/>
            <person name="Pelletier E."/>
            <person name="Niang G."/>
            <person name="Scheremetjew M."/>
            <person name="Finn R."/>
            <person name="Kale V."/>
            <person name="Holt S."/>
            <person name="Cochrane G."/>
            <person name="Meng A."/>
            <person name="Brown T."/>
            <person name="Cohen L."/>
        </authorList>
    </citation>
    <scope>NUCLEOTIDE SEQUENCE</scope>
    <source>
        <strain evidence="2">Isolate 1302-5</strain>
    </source>
</reference>
<dbReference type="PANTHER" id="PTHR43591:SF24">
    <property type="entry name" value="2-METHOXY-6-POLYPRENYL-1,4-BENZOQUINOL METHYLASE, MITOCHONDRIAL"/>
    <property type="match status" value="1"/>
</dbReference>
<dbReference type="PANTHER" id="PTHR43591">
    <property type="entry name" value="METHYLTRANSFERASE"/>
    <property type="match status" value="1"/>
</dbReference>
<protein>
    <recommendedName>
        <fullName evidence="1">Methyltransferase type 11 domain-containing protein</fullName>
    </recommendedName>
</protein>
<evidence type="ECO:0000259" key="1">
    <source>
        <dbReference type="Pfam" id="PF08241"/>
    </source>
</evidence>
<organism evidence="2">
    <name type="scientific">Odontella aurita</name>
    <dbReference type="NCBI Taxonomy" id="265563"/>
    <lineage>
        <taxon>Eukaryota</taxon>
        <taxon>Sar</taxon>
        <taxon>Stramenopiles</taxon>
        <taxon>Ochrophyta</taxon>
        <taxon>Bacillariophyta</taxon>
        <taxon>Mediophyceae</taxon>
        <taxon>Biddulphiophycidae</taxon>
        <taxon>Eupodiscales</taxon>
        <taxon>Odontellaceae</taxon>
        <taxon>Odontella</taxon>
    </lineage>
</organism>
<dbReference type="InterPro" id="IPR029063">
    <property type="entry name" value="SAM-dependent_MTases_sf"/>
</dbReference>
<evidence type="ECO:0000313" key="2">
    <source>
        <dbReference type="EMBL" id="CAE2223613.1"/>
    </source>
</evidence>
<name>A0A7S4IAP4_9STRA</name>
<dbReference type="CDD" id="cd02440">
    <property type="entry name" value="AdoMet_MTases"/>
    <property type="match status" value="1"/>
</dbReference>
<dbReference type="Pfam" id="PF08241">
    <property type="entry name" value="Methyltransf_11"/>
    <property type="match status" value="1"/>
</dbReference>
<gene>
    <name evidence="2" type="ORF">OAUR00152_LOCUS9353</name>
</gene>
<dbReference type="Gene3D" id="3.40.50.150">
    <property type="entry name" value="Vaccinia Virus protein VP39"/>
    <property type="match status" value="1"/>
</dbReference>
<dbReference type="GO" id="GO:0008757">
    <property type="term" value="F:S-adenosylmethionine-dependent methyltransferase activity"/>
    <property type="evidence" value="ECO:0007669"/>
    <property type="project" value="InterPro"/>
</dbReference>
<proteinExistence type="predicted"/>
<dbReference type="EMBL" id="HBKQ01013589">
    <property type="protein sequence ID" value="CAE2223613.1"/>
    <property type="molecule type" value="Transcribed_RNA"/>
</dbReference>
<dbReference type="InterPro" id="IPR013216">
    <property type="entry name" value="Methyltransf_11"/>
</dbReference>
<feature type="domain" description="Methyltransferase type 11" evidence="1">
    <location>
        <begin position="54"/>
        <end position="151"/>
    </location>
</feature>
<sequence>MSCHASTECKTLSWSEVTPEYERRVEPFTQLFANDVLTALKSKIAGSGTPLELLDVGCGTGGGALLASSLGFSPIAATDVSESMVERARRRAEGSGREGIECLACDGQNLPSEWSGRFDCAVAIFSVIFFPDPARGLQEVLRCLKPSGRVAMAAWGDRSETPAFQIFRDAASQVVPDLAPKGKPRRITGSKESLSALLAEAGFEHIEVIGPVTHTLLLDSPEEYYLRFALTSPPSIEMISKMDAKTAAAFKEKVEELAKIRGGQPDGSIALDSSAYFAYGSKPASFL</sequence>